<reference evidence="2" key="1">
    <citation type="journal article" date="2019" name="Int. J. Syst. Evol. Microbiol.">
        <title>The Global Catalogue of Microorganisms (GCM) 10K type strain sequencing project: providing services to taxonomists for standard genome sequencing and annotation.</title>
        <authorList>
            <consortium name="The Broad Institute Genomics Platform"/>
            <consortium name="The Broad Institute Genome Sequencing Center for Infectious Disease"/>
            <person name="Wu L."/>
            <person name="Ma J."/>
        </authorList>
    </citation>
    <scope>NUCLEOTIDE SEQUENCE [LARGE SCALE GENOMIC DNA]</scope>
    <source>
        <strain evidence="2">JCM 14331</strain>
    </source>
</reference>
<evidence type="ECO:0000313" key="2">
    <source>
        <dbReference type="Proteomes" id="UP001501169"/>
    </source>
</evidence>
<name>A0ABP3NRV1_9GAMM</name>
<protein>
    <submittedName>
        <fullName evidence="1">OsmC family protein</fullName>
    </submittedName>
</protein>
<dbReference type="SUPFAM" id="SSF82784">
    <property type="entry name" value="OsmC-like"/>
    <property type="match status" value="1"/>
</dbReference>
<dbReference type="Pfam" id="PF02566">
    <property type="entry name" value="OsmC"/>
    <property type="match status" value="1"/>
</dbReference>
<evidence type="ECO:0000313" key="1">
    <source>
        <dbReference type="EMBL" id="GAA0551288.1"/>
    </source>
</evidence>
<comment type="caution">
    <text evidence="1">The sequence shown here is derived from an EMBL/GenBank/DDBJ whole genome shotgun (WGS) entry which is preliminary data.</text>
</comment>
<organism evidence="1 2">
    <name type="scientific">Rheinheimera aquimaris</name>
    <dbReference type="NCBI Taxonomy" id="412437"/>
    <lineage>
        <taxon>Bacteria</taxon>
        <taxon>Pseudomonadati</taxon>
        <taxon>Pseudomonadota</taxon>
        <taxon>Gammaproteobacteria</taxon>
        <taxon>Chromatiales</taxon>
        <taxon>Chromatiaceae</taxon>
        <taxon>Rheinheimera</taxon>
    </lineage>
</organism>
<keyword evidence="2" id="KW-1185">Reference proteome</keyword>
<dbReference type="PANTHER" id="PTHR34352">
    <property type="entry name" value="PROTEIN YHFA"/>
    <property type="match status" value="1"/>
</dbReference>
<gene>
    <name evidence="1" type="ORF">GCM10009098_18660</name>
</gene>
<dbReference type="NCBIfam" id="NF008009">
    <property type="entry name" value="PRK10738.1"/>
    <property type="match status" value="1"/>
</dbReference>
<dbReference type="PANTHER" id="PTHR34352:SF1">
    <property type="entry name" value="PROTEIN YHFA"/>
    <property type="match status" value="1"/>
</dbReference>
<dbReference type="InterPro" id="IPR003718">
    <property type="entry name" value="OsmC/Ohr_fam"/>
</dbReference>
<sequence length="144" mass="15566">MMEAKVKWHDNNTFIGHSGSGHAVVFDGNKDNSVAPSPMEMVLMAAGACSSVDVVSILQKARQQVVDCEVQLSAERAETIPKVFTKLHLHFEVTGFSLSEKQVERAVQLSAEKYCSVSIMLSGSVAVTHSFSVKESALKPSAQQ</sequence>
<dbReference type="Gene3D" id="3.30.300.20">
    <property type="match status" value="1"/>
</dbReference>
<dbReference type="Proteomes" id="UP001501169">
    <property type="component" value="Unassembled WGS sequence"/>
</dbReference>
<dbReference type="InterPro" id="IPR036102">
    <property type="entry name" value="OsmC/Ohrsf"/>
</dbReference>
<accession>A0ABP3NRV1</accession>
<dbReference type="InterPro" id="IPR015946">
    <property type="entry name" value="KH_dom-like_a/b"/>
</dbReference>
<proteinExistence type="predicted"/>
<dbReference type="EMBL" id="BAAAEO010000003">
    <property type="protein sequence ID" value="GAA0551288.1"/>
    <property type="molecule type" value="Genomic_DNA"/>
</dbReference>
<dbReference type="Gene3D" id="2.20.25.10">
    <property type="match status" value="1"/>
</dbReference>